<sequence length="270" mass="28997">MTNKTILVLGGTGKTGRRVVSRLAERGVEARAASRKGAVRFDWDDETTWAPALEGADAAYLIPPTELGSGELFSTFVARAEQAGVRRFVLLSAREVDESPSTGVQAAEAAVRASGAEWTIVRATWFAQNFSEDFFAPSIESGVLALPTGDGKEPFIDVDDIADVVVAVLLEDGHHGQVYELSGPELLSFAEAVALISEQSGKDVVFQPVEPAEFTRALIADGFPDDLADLFAGLLALIRNGGNAYLSDGVQRVLGRPPRRFADYVRRTWG</sequence>
<dbReference type="InterPro" id="IPR036291">
    <property type="entry name" value="NAD(P)-bd_dom_sf"/>
</dbReference>
<evidence type="ECO:0000259" key="1">
    <source>
        <dbReference type="Pfam" id="PF05368"/>
    </source>
</evidence>
<dbReference type="InterPro" id="IPR008030">
    <property type="entry name" value="NmrA-like"/>
</dbReference>
<keyword evidence="3" id="KW-1185">Reference proteome</keyword>
<protein>
    <submittedName>
        <fullName evidence="2">NAD(P)H-binding protein</fullName>
    </submittedName>
</protein>
<gene>
    <name evidence="2" type="ORF">GCM10010470_17180</name>
</gene>
<dbReference type="Gene3D" id="3.90.25.10">
    <property type="entry name" value="UDP-galactose 4-epimerase, domain 1"/>
    <property type="match status" value="1"/>
</dbReference>
<feature type="domain" description="NmrA-like" evidence="1">
    <location>
        <begin position="3"/>
        <end position="228"/>
    </location>
</feature>
<organism evidence="2 3">
    <name type="scientific">Saccharopolyspora taberi</name>
    <dbReference type="NCBI Taxonomy" id="60895"/>
    <lineage>
        <taxon>Bacteria</taxon>
        <taxon>Bacillati</taxon>
        <taxon>Actinomycetota</taxon>
        <taxon>Actinomycetes</taxon>
        <taxon>Pseudonocardiales</taxon>
        <taxon>Pseudonocardiaceae</taxon>
        <taxon>Saccharopolyspora</taxon>
    </lineage>
</organism>
<accession>A0ABN3V8J1</accession>
<dbReference type="EMBL" id="BAAAUX010000010">
    <property type="protein sequence ID" value="GAA2783731.1"/>
    <property type="molecule type" value="Genomic_DNA"/>
</dbReference>
<dbReference type="RefSeq" id="WP_344678953.1">
    <property type="nucleotide sequence ID" value="NZ_BAAAUX010000010.1"/>
</dbReference>
<dbReference type="Pfam" id="PF05368">
    <property type="entry name" value="NmrA"/>
    <property type="match status" value="1"/>
</dbReference>
<dbReference type="Gene3D" id="3.40.50.720">
    <property type="entry name" value="NAD(P)-binding Rossmann-like Domain"/>
    <property type="match status" value="1"/>
</dbReference>
<comment type="caution">
    <text evidence="2">The sequence shown here is derived from an EMBL/GenBank/DDBJ whole genome shotgun (WGS) entry which is preliminary data.</text>
</comment>
<evidence type="ECO:0000313" key="2">
    <source>
        <dbReference type="EMBL" id="GAA2783731.1"/>
    </source>
</evidence>
<dbReference type="InterPro" id="IPR051604">
    <property type="entry name" value="Ergot_Alk_Oxidoreductase"/>
</dbReference>
<dbReference type="PANTHER" id="PTHR43162">
    <property type="match status" value="1"/>
</dbReference>
<reference evidence="2 3" key="1">
    <citation type="journal article" date="2019" name="Int. J. Syst. Evol. Microbiol.">
        <title>The Global Catalogue of Microorganisms (GCM) 10K type strain sequencing project: providing services to taxonomists for standard genome sequencing and annotation.</title>
        <authorList>
            <consortium name="The Broad Institute Genomics Platform"/>
            <consortium name="The Broad Institute Genome Sequencing Center for Infectious Disease"/>
            <person name="Wu L."/>
            <person name="Ma J."/>
        </authorList>
    </citation>
    <scope>NUCLEOTIDE SEQUENCE [LARGE SCALE GENOMIC DNA]</scope>
    <source>
        <strain evidence="2 3">JCM 9383</strain>
    </source>
</reference>
<dbReference type="SUPFAM" id="SSF51735">
    <property type="entry name" value="NAD(P)-binding Rossmann-fold domains"/>
    <property type="match status" value="1"/>
</dbReference>
<proteinExistence type="predicted"/>
<evidence type="ECO:0000313" key="3">
    <source>
        <dbReference type="Proteomes" id="UP001500979"/>
    </source>
</evidence>
<dbReference type="PANTHER" id="PTHR43162:SF1">
    <property type="entry name" value="PRESTALK A DIFFERENTIATION PROTEIN A"/>
    <property type="match status" value="1"/>
</dbReference>
<name>A0ABN3V8J1_9PSEU</name>
<dbReference type="Proteomes" id="UP001500979">
    <property type="component" value="Unassembled WGS sequence"/>
</dbReference>